<proteinExistence type="predicted"/>
<gene>
    <name evidence="1" type="ORF">VitviT2T_006601</name>
</gene>
<organism evidence="1 2">
    <name type="scientific">Vitis vinifera</name>
    <name type="common">Grape</name>
    <dbReference type="NCBI Taxonomy" id="29760"/>
    <lineage>
        <taxon>Eukaryota</taxon>
        <taxon>Viridiplantae</taxon>
        <taxon>Streptophyta</taxon>
        <taxon>Embryophyta</taxon>
        <taxon>Tracheophyta</taxon>
        <taxon>Spermatophyta</taxon>
        <taxon>Magnoliopsida</taxon>
        <taxon>eudicotyledons</taxon>
        <taxon>Gunneridae</taxon>
        <taxon>Pentapetalae</taxon>
        <taxon>rosids</taxon>
        <taxon>Vitales</taxon>
        <taxon>Vitaceae</taxon>
        <taxon>Viteae</taxon>
        <taxon>Vitis</taxon>
    </lineage>
</organism>
<dbReference type="Proteomes" id="UP001227230">
    <property type="component" value="Chromosome 5"/>
</dbReference>
<sequence length="155" mass="17848">MYSADVWELAKEDKEGIVAVDLRVFDLKLRGNDYIPKRKEQVKKEQKEKLPIEVVRCEWKYEQLQNLLKVRGAQTCNTAPWHSASPMPRYPLLLQEKSSHDPGGNALISPNFSAQRAMPLGMVSVCRVDGETSKIKNNLLGFRIQCHQMYQIWGF</sequence>
<dbReference type="EMBL" id="CP126652">
    <property type="protein sequence ID" value="WJZ87200.1"/>
    <property type="molecule type" value="Genomic_DNA"/>
</dbReference>
<reference evidence="1 2" key="1">
    <citation type="journal article" date="2023" name="Hortic Res">
        <title>The complete reference genome for grapevine (Vitis vinifera L.) genetics and breeding.</title>
        <authorList>
            <person name="Shi X."/>
            <person name="Cao S."/>
            <person name="Wang X."/>
            <person name="Huang S."/>
            <person name="Wang Y."/>
            <person name="Liu Z."/>
            <person name="Liu W."/>
            <person name="Leng X."/>
            <person name="Peng Y."/>
            <person name="Wang N."/>
            <person name="Wang Y."/>
            <person name="Ma Z."/>
            <person name="Xu X."/>
            <person name="Zhang F."/>
            <person name="Xue H."/>
            <person name="Zhong H."/>
            <person name="Wang Y."/>
            <person name="Zhang K."/>
            <person name="Velt A."/>
            <person name="Avia K."/>
            <person name="Holtgrawe D."/>
            <person name="Grimplet J."/>
            <person name="Matus J.T."/>
            <person name="Ware D."/>
            <person name="Wu X."/>
            <person name="Wang H."/>
            <person name="Liu C."/>
            <person name="Fang Y."/>
            <person name="Rustenholz C."/>
            <person name="Cheng Z."/>
            <person name="Xiao H."/>
            <person name="Zhou Y."/>
        </authorList>
    </citation>
    <scope>NUCLEOTIDE SEQUENCE [LARGE SCALE GENOMIC DNA]</scope>
    <source>
        <strain evidence="2">cv. Pinot noir / PN40024</strain>
        <tissue evidence="1">Leaf</tissue>
    </source>
</reference>
<protein>
    <submittedName>
        <fullName evidence="1">Uncharacterized protein</fullName>
    </submittedName>
</protein>
<name>A0ABY9BY62_VITVI</name>
<evidence type="ECO:0000313" key="1">
    <source>
        <dbReference type="EMBL" id="WJZ87200.1"/>
    </source>
</evidence>
<evidence type="ECO:0000313" key="2">
    <source>
        <dbReference type="Proteomes" id="UP001227230"/>
    </source>
</evidence>
<keyword evidence="2" id="KW-1185">Reference proteome</keyword>
<accession>A0ABY9BY62</accession>